<dbReference type="Pfam" id="PF07702">
    <property type="entry name" value="UTRA"/>
    <property type="match status" value="1"/>
</dbReference>
<keyword evidence="1" id="KW-0805">Transcription regulation</keyword>
<dbReference type="Gene3D" id="3.40.1410.10">
    <property type="entry name" value="Chorismate lyase-like"/>
    <property type="match status" value="1"/>
</dbReference>
<dbReference type="SMART" id="SM00345">
    <property type="entry name" value="HTH_GNTR"/>
    <property type="match status" value="1"/>
</dbReference>
<dbReference type="PRINTS" id="PR00035">
    <property type="entry name" value="HTHGNTR"/>
</dbReference>
<dbReference type="EMBL" id="QFBC01000005">
    <property type="protein sequence ID" value="PWE55790.1"/>
    <property type="molecule type" value="Genomic_DNA"/>
</dbReference>
<dbReference type="PANTHER" id="PTHR44846:SF17">
    <property type="entry name" value="GNTR-FAMILY TRANSCRIPTIONAL REGULATOR"/>
    <property type="match status" value="1"/>
</dbReference>
<feature type="domain" description="HTH gntR-type" evidence="4">
    <location>
        <begin position="9"/>
        <end position="77"/>
    </location>
</feature>
<dbReference type="PANTHER" id="PTHR44846">
    <property type="entry name" value="MANNOSYL-D-GLYCERATE TRANSPORT/METABOLISM SYSTEM REPRESSOR MNGR-RELATED"/>
    <property type="match status" value="1"/>
</dbReference>
<evidence type="ECO:0000313" key="5">
    <source>
        <dbReference type="EMBL" id="PWE55790.1"/>
    </source>
</evidence>
<dbReference type="InterPro" id="IPR050679">
    <property type="entry name" value="Bact_HTH_transcr_reg"/>
</dbReference>
<proteinExistence type="predicted"/>
<dbReference type="GO" id="GO:0045892">
    <property type="term" value="P:negative regulation of DNA-templated transcription"/>
    <property type="evidence" value="ECO:0007669"/>
    <property type="project" value="TreeGrafter"/>
</dbReference>
<dbReference type="SUPFAM" id="SSF64288">
    <property type="entry name" value="Chorismate lyase-like"/>
    <property type="match status" value="1"/>
</dbReference>
<dbReference type="AlphaFoldDB" id="A0A2U2DR51"/>
<dbReference type="OrthoDB" id="5454556at2"/>
<gene>
    <name evidence="5" type="ORF">DEM27_14055</name>
</gene>
<dbReference type="Pfam" id="PF00392">
    <property type="entry name" value="GntR"/>
    <property type="match status" value="1"/>
</dbReference>
<dbReference type="RefSeq" id="WP_109458868.1">
    <property type="nucleotide sequence ID" value="NZ_QFBC01000005.1"/>
</dbReference>
<organism evidence="5 6">
    <name type="scientific">Metarhizobium album</name>
    <dbReference type="NCBI Taxonomy" id="2182425"/>
    <lineage>
        <taxon>Bacteria</taxon>
        <taxon>Pseudomonadati</taxon>
        <taxon>Pseudomonadota</taxon>
        <taxon>Alphaproteobacteria</taxon>
        <taxon>Hyphomicrobiales</taxon>
        <taxon>Rhizobiaceae</taxon>
        <taxon>Metarhizobium</taxon>
    </lineage>
</organism>
<dbReference type="GO" id="GO:0003700">
    <property type="term" value="F:DNA-binding transcription factor activity"/>
    <property type="evidence" value="ECO:0007669"/>
    <property type="project" value="InterPro"/>
</dbReference>
<keyword evidence="3" id="KW-0804">Transcription</keyword>
<dbReference type="InterPro" id="IPR036390">
    <property type="entry name" value="WH_DNA-bd_sf"/>
</dbReference>
<comment type="caution">
    <text evidence="5">The sequence shown here is derived from an EMBL/GenBank/DDBJ whole genome shotgun (WGS) entry which is preliminary data.</text>
</comment>
<dbReference type="SMART" id="SM00866">
    <property type="entry name" value="UTRA"/>
    <property type="match status" value="1"/>
</dbReference>
<evidence type="ECO:0000256" key="1">
    <source>
        <dbReference type="ARBA" id="ARBA00023015"/>
    </source>
</evidence>
<evidence type="ECO:0000259" key="4">
    <source>
        <dbReference type="PROSITE" id="PS50949"/>
    </source>
</evidence>
<evidence type="ECO:0000256" key="2">
    <source>
        <dbReference type="ARBA" id="ARBA00023125"/>
    </source>
</evidence>
<sequence>MEEPFRDTRTLVIQLRDRIADLIRTEGLQPGDKMPTEAQLTQRFKISRPALREALKLLEQDAVIYVEHGRGRFVSALSAVQVDRPITVFESVTDMGRHCGYQMVNKVLSISEEAPEASVAEQLKLEAGERVIRLERLRLEQQEPIMYCLDYIPRRIIPTRLYDIDWGGSLLSLLEQHRHRPRMSAANVSAVMLPDDVVGRNDLRDFGPALLITETCFDTSGMPVIYAIDYHRGSHFTFSLART</sequence>
<dbReference type="SUPFAM" id="SSF46785">
    <property type="entry name" value="Winged helix' DNA-binding domain"/>
    <property type="match status" value="1"/>
</dbReference>
<dbReference type="InterPro" id="IPR036388">
    <property type="entry name" value="WH-like_DNA-bd_sf"/>
</dbReference>
<dbReference type="InterPro" id="IPR011663">
    <property type="entry name" value="UTRA"/>
</dbReference>
<evidence type="ECO:0000256" key="3">
    <source>
        <dbReference type="ARBA" id="ARBA00023163"/>
    </source>
</evidence>
<dbReference type="InterPro" id="IPR000524">
    <property type="entry name" value="Tscrpt_reg_HTH_GntR"/>
</dbReference>
<dbReference type="GO" id="GO:0003677">
    <property type="term" value="F:DNA binding"/>
    <property type="evidence" value="ECO:0007669"/>
    <property type="project" value="UniProtKB-KW"/>
</dbReference>
<dbReference type="CDD" id="cd07377">
    <property type="entry name" value="WHTH_GntR"/>
    <property type="match status" value="1"/>
</dbReference>
<dbReference type="Gene3D" id="1.10.10.10">
    <property type="entry name" value="Winged helix-like DNA-binding domain superfamily/Winged helix DNA-binding domain"/>
    <property type="match status" value="1"/>
</dbReference>
<dbReference type="InterPro" id="IPR028978">
    <property type="entry name" value="Chorismate_lyase_/UTRA_dom_sf"/>
</dbReference>
<reference evidence="5 6" key="1">
    <citation type="submission" date="2018-05" db="EMBL/GenBank/DDBJ databases">
        <title>The draft genome of strain NS-104.</title>
        <authorList>
            <person name="Hang P."/>
            <person name="Jiang J."/>
        </authorList>
    </citation>
    <scope>NUCLEOTIDE SEQUENCE [LARGE SCALE GENOMIC DNA]</scope>
    <source>
        <strain evidence="5 6">NS-104</strain>
    </source>
</reference>
<protein>
    <submittedName>
        <fullName evidence="5">GntR family transcriptional regulator</fullName>
    </submittedName>
</protein>
<keyword evidence="2" id="KW-0238">DNA-binding</keyword>
<dbReference type="Proteomes" id="UP000245252">
    <property type="component" value="Unassembled WGS sequence"/>
</dbReference>
<accession>A0A2U2DR51</accession>
<name>A0A2U2DR51_9HYPH</name>
<evidence type="ECO:0000313" key="6">
    <source>
        <dbReference type="Proteomes" id="UP000245252"/>
    </source>
</evidence>
<dbReference type="PROSITE" id="PS50949">
    <property type="entry name" value="HTH_GNTR"/>
    <property type="match status" value="1"/>
</dbReference>
<keyword evidence="6" id="KW-1185">Reference proteome</keyword>